<accession>A0A8K0E5M0</accession>
<gene>
    <name evidence="1" type="ORF">FNV43_RR15008</name>
</gene>
<evidence type="ECO:0000313" key="1">
    <source>
        <dbReference type="EMBL" id="KAF3441098.1"/>
    </source>
</evidence>
<proteinExistence type="predicted"/>
<organism evidence="1 2">
    <name type="scientific">Rhamnella rubrinervis</name>
    <dbReference type="NCBI Taxonomy" id="2594499"/>
    <lineage>
        <taxon>Eukaryota</taxon>
        <taxon>Viridiplantae</taxon>
        <taxon>Streptophyta</taxon>
        <taxon>Embryophyta</taxon>
        <taxon>Tracheophyta</taxon>
        <taxon>Spermatophyta</taxon>
        <taxon>Magnoliopsida</taxon>
        <taxon>eudicotyledons</taxon>
        <taxon>Gunneridae</taxon>
        <taxon>Pentapetalae</taxon>
        <taxon>rosids</taxon>
        <taxon>fabids</taxon>
        <taxon>Rosales</taxon>
        <taxon>Rhamnaceae</taxon>
        <taxon>rhamnoid group</taxon>
        <taxon>Rhamneae</taxon>
        <taxon>Rhamnella</taxon>
    </lineage>
</organism>
<dbReference type="EMBL" id="VOIH02000007">
    <property type="protein sequence ID" value="KAF3441098.1"/>
    <property type="molecule type" value="Genomic_DNA"/>
</dbReference>
<dbReference type="Proteomes" id="UP000796880">
    <property type="component" value="Unassembled WGS sequence"/>
</dbReference>
<comment type="caution">
    <text evidence="1">The sequence shown here is derived from an EMBL/GenBank/DDBJ whole genome shotgun (WGS) entry which is preliminary data.</text>
</comment>
<reference evidence="1" key="1">
    <citation type="submission" date="2020-03" db="EMBL/GenBank/DDBJ databases">
        <title>A high-quality chromosome-level genome assembly of a woody plant with both climbing and erect habits, Rhamnella rubrinervis.</title>
        <authorList>
            <person name="Lu Z."/>
            <person name="Yang Y."/>
            <person name="Zhu X."/>
            <person name="Sun Y."/>
        </authorList>
    </citation>
    <scope>NUCLEOTIDE SEQUENCE</scope>
    <source>
        <strain evidence="1">BYM</strain>
        <tissue evidence="1">Leaf</tissue>
    </source>
</reference>
<sequence>MAAFLSSIEKELGPFQTQSRTFQTVVGEGSSKRRYIVTQTIQPKVRNPYLPKDVEGNLLLVMKLSWQATLGAYSLWQDAHELTCPTVRSTPTNDMVDLTKSRKKSKAEGEASNSSIGGVPKYMVILFRKASFYLAAETYELDSTKKLLSDTAQENQKLRSNLTVAKKAKVMAEQAGKAHVSEIEARFLSLQDQMVDLSTAYEAQVSSLKDEHSKMDLGPAYPLIEAALASEKVVPQAEDVTPAIVNEIVIMLKP</sequence>
<protein>
    <submittedName>
        <fullName evidence="1">Uncharacterized protein</fullName>
    </submittedName>
</protein>
<keyword evidence="2" id="KW-1185">Reference proteome</keyword>
<dbReference type="AlphaFoldDB" id="A0A8K0E5M0"/>
<evidence type="ECO:0000313" key="2">
    <source>
        <dbReference type="Proteomes" id="UP000796880"/>
    </source>
</evidence>
<name>A0A8K0E5M0_9ROSA</name>